<comment type="caution">
    <text evidence="1">The sequence shown here is derived from an EMBL/GenBank/DDBJ whole genome shotgun (WGS) entry which is preliminary data.</text>
</comment>
<dbReference type="Proteomes" id="UP001377168">
    <property type="component" value="Unassembled WGS sequence"/>
</dbReference>
<evidence type="ECO:0000313" key="1">
    <source>
        <dbReference type="EMBL" id="MEJ8638815.1"/>
    </source>
</evidence>
<protein>
    <submittedName>
        <fullName evidence="1">Damage-control phosphatase ARMT1 family protein</fullName>
    </submittedName>
</protein>
<reference evidence="1" key="1">
    <citation type="submission" date="2024-03" db="EMBL/GenBank/DDBJ databases">
        <title>Novel Streptomyces species of biotechnological and ecological value are a feature of Machair soil.</title>
        <authorList>
            <person name="Prole J.R."/>
            <person name="Goodfellow M."/>
            <person name="Allenby N."/>
            <person name="Ward A.C."/>
        </authorList>
    </citation>
    <scope>NUCLEOTIDE SEQUENCE</scope>
    <source>
        <strain evidence="1">MS2.AVA.5</strain>
    </source>
</reference>
<sequence length="430" mass="46233">MTARLPRPSDVPGSRPPVVMCNEPGSFAWGVLHRRHPALIQQVRDAFPYPPRQQRALDALLAEITDGVVEPLAATAKDYSLWADRAEPYVGRSWFDTPFLWAESYFYRKLLAALEYFGEGPWQGVDPFGPFKDAELSSPVVDEELRALDALADLPPERQASALLQASLWGNRADLGFGITADEPARTDTGAGAGAGADAGAGLVSDDSALLWSLLPVGTPATVAVVADNAGRELIPDLVLVDHLLERGHATDVVLHVKPYPYYVSDATNTDVVGGLRRLVRASGRAGEIGRRLWTAAGTGRLEVRAHPFFCAPLPYEEMPEDLRTQFASVTLTILKGDLNYRRLVGDRLWPATTPFADVTAYFPGSLAALRTLKSDVIVGLTEAMTNALDRTGAAWRTSGTHALIQARPAPAAASDRTSSGPEGDTEGSA</sequence>
<keyword evidence="2" id="KW-1185">Reference proteome</keyword>
<proteinExistence type="predicted"/>
<gene>
    <name evidence="1" type="ORF">WKI67_36235</name>
</gene>
<dbReference type="EMBL" id="JBBKAJ010000022">
    <property type="protein sequence ID" value="MEJ8638815.1"/>
    <property type="molecule type" value="Genomic_DNA"/>
</dbReference>
<accession>A0ACC6Q5F8</accession>
<evidence type="ECO:0000313" key="2">
    <source>
        <dbReference type="Proteomes" id="UP001377168"/>
    </source>
</evidence>
<name>A0ACC6Q5F8_9ACTN</name>
<organism evidence="1 2">
    <name type="scientific">Streptomyces achmelvichensis</name>
    <dbReference type="NCBI Taxonomy" id="3134111"/>
    <lineage>
        <taxon>Bacteria</taxon>
        <taxon>Bacillati</taxon>
        <taxon>Actinomycetota</taxon>
        <taxon>Actinomycetes</taxon>
        <taxon>Kitasatosporales</taxon>
        <taxon>Streptomycetaceae</taxon>
        <taxon>Streptomyces</taxon>
    </lineage>
</organism>